<dbReference type="EMBL" id="UINC01002969">
    <property type="protein sequence ID" value="SVA02096.1"/>
    <property type="molecule type" value="Genomic_DNA"/>
</dbReference>
<dbReference type="Pfam" id="PF13561">
    <property type="entry name" value="adh_short_C2"/>
    <property type="match status" value="1"/>
</dbReference>
<proteinExistence type="inferred from homology"/>
<dbReference type="Gene3D" id="3.40.50.720">
    <property type="entry name" value="NAD(P)-binding Rossmann-like Domain"/>
    <property type="match status" value="1"/>
</dbReference>
<dbReference type="PANTHER" id="PTHR24321:SF8">
    <property type="entry name" value="ESTRADIOL 17-BETA-DEHYDROGENASE 8-RELATED"/>
    <property type="match status" value="1"/>
</dbReference>
<sequence length="215" mass="23820">MLKNDYKVIICGRRDFKSTDLISVNVDIKSDESVRGLFNDIQKTYGNINGLVFSAGITSTKKSIENFNEKIWHNILDTNVTGLLRVLKYFFPSLKKTKGRVAVINSLAARSYSQFSGVEYTASKAALSGIVRQLAIEWSGDGIFINSVFPSVTLTPMLKKNFNDEEINQINKQAPIKKLAESGDTARAIEFLISKENRYMTGCGIDISGGQFLSG</sequence>
<dbReference type="GO" id="GO:0016491">
    <property type="term" value="F:oxidoreductase activity"/>
    <property type="evidence" value="ECO:0007669"/>
    <property type="project" value="UniProtKB-KW"/>
</dbReference>
<evidence type="ECO:0000313" key="3">
    <source>
        <dbReference type="EMBL" id="SVA02096.1"/>
    </source>
</evidence>
<name>A0A381SDL4_9ZZZZ</name>
<organism evidence="3">
    <name type="scientific">marine metagenome</name>
    <dbReference type="NCBI Taxonomy" id="408172"/>
    <lineage>
        <taxon>unclassified sequences</taxon>
        <taxon>metagenomes</taxon>
        <taxon>ecological metagenomes</taxon>
    </lineage>
</organism>
<dbReference type="SUPFAM" id="SSF51735">
    <property type="entry name" value="NAD(P)-binding Rossmann-fold domains"/>
    <property type="match status" value="1"/>
</dbReference>
<keyword evidence="2" id="KW-0560">Oxidoreductase</keyword>
<evidence type="ECO:0000256" key="2">
    <source>
        <dbReference type="ARBA" id="ARBA00023002"/>
    </source>
</evidence>
<dbReference type="PANTHER" id="PTHR24321">
    <property type="entry name" value="DEHYDROGENASES, SHORT CHAIN"/>
    <property type="match status" value="1"/>
</dbReference>
<evidence type="ECO:0000256" key="1">
    <source>
        <dbReference type="ARBA" id="ARBA00006484"/>
    </source>
</evidence>
<gene>
    <name evidence="3" type="ORF">METZ01_LOCUS54950</name>
</gene>
<dbReference type="PRINTS" id="PR00081">
    <property type="entry name" value="GDHRDH"/>
</dbReference>
<dbReference type="PROSITE" id="PS00061">
    <property type="entry name" value="ADH_SHORT"/>
    <property type="match status" value="1"/>
</dbReference>
<reference evidence="3" key="1">
    <citation type="submission" date="2018-05" db="EMBL/GenBank/DDBJ databases">
        <authorList>
            <person name="Lanie J.A."/>
            <person name="Ng W.-L."/>
            <person name="Kazmierczak K.M."/>
            <person name="Andrzejewski T.M."/>
            <person name="Davidsen T.M."/>
            <person name="Wayne K.J."/>
            <person name="Tettelin H."/>
            <person name="Glass J.I."/>
            <person name="Rusch D."/>
            <person name="Podicherti R."/>
            <person name="Tsui H.-C.T."/>
            <person name="Winkler M.E."/>
        </authorList>
    </citation>
    <scope>NUCLEOTIDE SEQUENCE</scope>
</reference>
<dbReference type="InterPro" id="IPR036291">
    <property type="entry name" value="NAD(P)-bd_dom_sf"/>
</dbReference>
<accession>A0A381SDL4</accession>
<comment type="similarity">
    <text evidence="1">Belongs to the short-chain dehydrogenases/reductases (SDR) family.</text>
</comment>
<dbReference type="PRINTS" id="PR00080">
    <property type="entry name" value="SDRFAMILY"/>
</dbReference>
<dbReference type="InterPro" id="IPR020904">
    <property type="entry name" value="Sc_DH/Rdtase_CS"/>
</dbReference>
<dbReference type="InterPro" id="IPR002347">
    <property type="entry name" value="SDR_fam"/>
</dbReference>
<dbReference type="AlphaFoldDB" id="A0A381SDL4"/>
<protein>
    <submittedName>
        <fullName evidence="3">Uncharacterized protein</fullName>
    </submittedName>
</protein>
<dbReference type="CDD" id="cd05233">
    <property type="entry name" value="SDR_c"/>
    <property type="match status" value="1"/>
</dbReference>